<organism evidence="2">
    <name type="scientific">Singulisphaera sp. Ch08</name>
    <dbReference type="NCBI Taxonomy" id="3120278"/>
    <lineage>
        <taxon>Bacteria</taxon>
        <taxon>Pseudomonadati</taxon>
        <taxon>Planctomycetota</taxon>
        <taxon>Planctomycetia</taxon>
        <taxon>Isosphaerales</taxon>
        <taxon>Isosphaeraceae</taxon>
        <taxon>Singulisphaera</taxon>
    </lineage>
</organism>
<evidence type="ECO:0000313" key="2">
    <source>
        <dbReference type="EMBL" id="XBH06728.1"/>
    </source>
</evidence>
<name>A0AAU7CMP0_9BACT</name>
<gene>
    <name evidence="2" type="ORF">V5E97_12010</name>
</gene>
<feature type="transmembrane region" description="Helical" evidence="1">
    <location>
        <begin position="6"/>
        <end position="30"/>
    </location>
</feature>
<evidence type="ECO:0000256" key="1">
    <source>
        <dbReference type="SAM" id="Phobius"/>
    </source>
</evidence>
<proteinExistence type="predicted"/>
<keyword evidence="1" id="KW-0472">Membrane</keyword>
<dbReference type="AlphaFoldDB" id="A0AAU7CMP0"/>
<keyword evidence="1" id="KW-0812">Transmembrane</keyword>
<protein>
    <recommendedName>
        <fullName evidence="3">DUF948 domain-containing protein</fullName>
    </recommendedName>
</protein>
<dbReference type="EMBL" id="CP155447">
    <property type="protein sequence ID" value="XBH06728.1"/>
    <property type="molecule type" value="Genomic_DNA"/>
</dbReference>
<keyword evidence="1" id="KW-1133">Transmembrane helix</keyword>
<evidence type="ECO:0008006" key="3">
    <source>
        <dbReference type="Google" id="ProtNLM"/>
    </source>
</evidence>
<accession>A0AAU7CMP0</accession>
<sequence length="125" mass="13350">MLNFNINLTSLAIILWSGMLIIAGSIWVLASQVRKLADLFEDQGRVTSTTATATTTQLVESAYETRLAGTAARTTRRGTSVGIRSAGRTGVAGVRGQSQLASVRREANVLSRVIATEVPDERTNS</sequence>
<dbReference type="RefSeq" id="WP_406699577.1">
    <property type="nucleotide sequence ID" value="NZ_CP155447.1"/>
</dbReference>
<reference evidence="2" key="1">
    <citation type="submission" date="2024-05" db="EMBL/GenBank/DDBJ databases">
        <title>Planctomycetes of the genus Singulisphaera possess chitinolytic capabilities.</title>
        <authorList>
            <person name="Ivanova A."/>
        </authorList>
    </citation>
    <scope>NUCLEOTIDE SEQUENCE</scope>
    <source>
        <strain evidence="2">Ch08T</strain>
    </source>
</reference>